<comment type="similarity">
    <text evidence="3 6">Belongs to the trehalose phosphatase family.</text>
</comment>
<evidence type="ECO:0000313" key="10">
    <source>
        <dbReference type="Proteomes" id="UP000467201"/>
    </source>
</evidence>
<comment type="function">
    <text evidence="5 6">Removes the phosphate from trehalose 6-phosphate to produce free trehalose.</text>
</comment>
<dbReference type="EC" id="3.1.3.12" evidence="6"/>
<dbReference type="GO" id="GO:0004805">
    <property type="term" value="F:trehalose-phosphatase activity"/>
    <property type="evidence" value="ECO:0007669"/>
    <property type="project" value="UniProtKB-EC"/>
</dbReference>
<dbReference type="Gene3D" id="3.30.70.1020">
    <property type="entry name" value="Trehalose-6-phosphate phosphatase related protein, domain 2"/>
    <property type="match status" value="1"/>
</dbReference>
<dbReference type="UniPathway" id="UPA00299"/>
<proteinExistence type="inferred from homology"/>
<dbReference type="RefSeq" id="WP_085188427.1">
    <property type="nucleotide sequence ID" value="NZ_AP022605.1"/>
</dbReference>
<evidence type="ECO:0000313" key="8">
    <source>
        <dbReference type="EMBL" id="ORV44438.1"/>
    </source>
</evidence>
<keyword evidence="6" id="KW-0460">Magnesium</keyword>
<name>A0A1X1TIV0_9MYCO</name>
<evidence type="ECO:0000256" key="2">
    <source>
        <dbReference type="ARBA" id="ARBA00005199"/>
    </source>
</evidence>
<protein>
    <recommendedName>
        <fullName evidence="6">Trehalose 6-phosphate phosphatase</fullName>
        <ecNumber evidence="6">3.1.3.12</ecNumber>
    </recommendedName>
</protein>
<comment type="cofactor">
    <cofactor evidence="6">
        <name>Mg(2+)</name>
        <dbReference type="ChEBI" id="CHEBI:18420"/>
    </cofactor>
</comment>
<dbReference type="STRING" id="126673.AWC01_04030"/>
<dbReference type="PANTHER" id="PTHR43768">
    <property type="entry name" value="TREHALOSE 6-PHOSPHATE PHOSPHATASE"/>
    <property type="match status" value="1"/>
</dbReference>
<evidence type="ECO:0000256" key="4">
    <source>
        <dbReference type="ARBA" id="ARBA00022801"/>
    </source>
</evidence>
<dbReference type="EMBL" id="AP022605">
    <property type="protein sequence ID" value="BBZ09071.1"/>
    <property type="molecule type" value="Genomic_DNA"/>
</dbReference>
<dbReference type="Proteomes" id="UP000467201">
    <property type="component" value="Chromosome"/>
</dbReference>
<gene>
    <name evidence="8" type="ORF">AWC01_04030</name>
    <name evidence="7" type="ORF">MDOR_32400</name>
</gene>
<dbReference type="InterPro" id="IPR023214">
    <property type="entry name" value="HAD_sf"/>
</dbReference>
<dbReference type="OrthoDB" id="9816160at2"/>
<reference evidence="8 9" key="1">
    <citation type="submission" date="2016-01" db="EMBL/GenBank/DDBJ databases">
        <title>The new phylogeny of the genus Mycobacterium.</title>
        <authorList>
            <person name="Tarcisio F."/>
            <person name="Conor M."/>
            <person name="Antonella G."/>
            <person name="Elisabetta G."/>
            <person name="Giulia F.S."/>
            <person name="Sara T."/>
            <person name="Anna F."/>
            <person name="Clotilde B."/>
            <person name="Roberto B."/>
            <person name="Veronica D.S."/>
            <person name="Fabio R."/>
            <person name="Monica P."/>
            <person name="Olivier J."/>
            <person name="Enrico T."/>
            <person name="Nicola S."/>
        </authorList>
    </citation>
    <scope>NUCLEOTIDE SEQUENCE [LARGE SCALE GENOMIC DNA]</scope>
    <source>
        <strain evidence="8 9">DSM 44339</strain>
    </source>
</reference>
<evidence type="ECO:0000313" key="7">
    <source>
        <dbReference type="EMBL" id="BBZ09071.1"/>
    </source>
</evidence>
<dbReference type="EMBL" id="LQOS01000013">
    <property type="protein sequence ID" value="ORV44438.1"/>
    <property type="molecule type" value="Genomic_DNA"/>
</dbReference>
<comment type="pathway">
    <text evidence="2 6">Glycan biosynthesis; trehalose biosynthesis.</text>
</comment>
<evidence type="ECO:0000256" key="3">
    <source>
        <dbReference type="ARBA" id="ARBA00008770"/>
    </source>
</evidence>
<evidence type="ECO:0000313" key="9">
    <source>
        <dbReference type="Proteomes" id="UP000193564"/>
    </source>
</evidence>
<dbReference type="SUPFAM" id="SSF56784">
    <property type="entry name" value="HAD-like"/>
    <property type="match status" value="1"/>
</dbReference>
<keyword evidence="6" id="KW-0479">Metal-binding</keyword>
<dbReference type="PANTHER" id="PTHR43768:SF3">
    <property type="entry name" value="TREHALOSE 6-PHOSPHATE PHOSPHATASE"/>
    <property type="match status" value="1"/>
</dbReference>
<sequence>MANGVPTDLRQALDSAARLPRLLVACDYDGTLAPIVSDPADARPLPASAAALEALAGLPATTVSLISGRALAVLKSLSGVSERVHLVGSHGSEFDTGFVSPMDAHAEALLVEIKQALDAIAADYPGVTIELKPASVALHVRNTSDDDGDAAMRRADLAAASWDAQVTDGKAVKEFAVIHTDKGQAVDILRDEHDASAVVFLGDDVTDEKAFRRMRQGDIGVKVGPGDTAAAYRVDDPRDVAEVLEYLLAVRRCAQARSTG</sequence>
<reference evidence="7" key="3">
    <citation type="submission" date="2020-02" db="EMBL/GenBank/DDBJ databases">
        <authorList>
            <person name="Matsumoto Y."/>
            <person name="Motooka D."/>
            <person name="Nakamura S."/>
        </authorList>
    </citation>
    <scope>NUCLEOTIDE SEQUENCE</scope>
    <source>
        <strain evidence="7">JCM 12405</strain>
    </source>
</reference>
<dbReference type="InterPro" id="IPR003337">
    <property type="entry name" value="Trehalose_PPase"/>
</dbReference>
<keyword evidence="4 6" id="KW-0378">Hydrolase</keyword>
<organism evidence="8 9">
    <name type="scientific">Mycolicibacterium doricum</name>
    <dbReference type="NCBI Taxonomy" id="126673"/>
    <lineage>
        <taxon>Bacteria</taxon>
        <taxon>Bacillati</taxon>
        <taxon>Actinomycetota</taxon>
        <taxon>Actinomycetes</taxon>
        <taxon>Mycobacteriales</taxon>
        <taxon>Mycobacteriaceae</taxon>
        <taxon>Mycolicibacterium</taxon>
    </lineage>
</organism>
<reference evidence="7 10" key="2">
    <citation type="journal article" date="2019" name="Emerg. Microbes Infect.">
        <title>Comprehensive subspecies identification of 175 nontuberculous mycobacteria species based on 7547 genomic profiles.</title>
        <authorList>
            <person name="Matsumoto Y."/>
            <person name="Kinjo T."/>
            <person name="Motooka D."/>
            <person name="Nabeya D."/>
            <person name="Jung N."/>
            <person name="Uechi K."/>
            <person name="Horii T."/>
            <person name="Iida T."/>
            <person name="Fujita J."/>
            <person name="Nakamura S."/>
        </authorList>
    </citation>
    <scope>NUCLEOTIDE SEQUENCE [LARGE SCALE GENOMIC DNA]</scope>
    <source>
        <strain evidence="7 10">JCM 12405</strain>
    </source>
</reference>
<accession>A0A1X1TIV0</accession>
<dbReference type="GO" id="GO:0046872">
    <property type="term" value="F:metal ion binding"/>
    <property type="evidence" value="ECO:0007669"/>
    <property type="project" value="UniProtKB-KW"/>
</dbReference>
<evidence type="ECO:0000256" key="6">
    <source>
        <dbReference type="RuleBase" id="RU361117"/>
    </source>
</evidence>
<dbReference type="InterPro" id="IPR006379">
    <property type="entry name" value="HAD-SF_hydro_IIB"/>
</dbReference>
<keyword evidence="9" id="KW-1185">Reference proteome</keyword>
<comment type="catalytic activity">
    <reaction evidence="1 6">
        <text>alpha,alpha-trehalose 6-phosphate + H2O = alpha,alpha-trehalose + phosphate</text>
        <dbReference type="Rhea" id="RHEA:23420"/>
        <dbReference type="ChEBI" id="CHEBI:15377"/>
        <dbReference type="ChEBI" id="CHEBI:16551"/>
        <dbReference type="ChEBI" id="CHEBI:43474"/>
        <dbReference type="ChEBI" id="CHEBI:58429"/>
        <dbReference type="EC" id="3.1.3.12"/>
    </reaction>
</comment>
<dbReference type="NCBIfam" id="TIGR01484">
    <property type="entry name" value="HAD-SF-IIB"/>
    <property type="match status" value="1"/>
</dbReference>
<dbReference type="AlphaFoldDB" id="A0A1X1TIV0"/>
<dbReference type="GO" id="GO:0005992">
    <property type="term" value="P:trehalose biosynthetic process"/>
    <property type="evidence" value="ECO:0007669"/>
    <property type="project" value="UniProtKB-UniPathway"/>
</dbReference>
<evidence type="ECO:0000256" key="5">
    <source>
        <dbReference type="ARBA" id="ARBA00024179"/>
    </source>
</evidence>
<dbReference type="InterPro" id="IPR036412">
    <property type="entry name" value="HAD-like_sf"/>
</dbReference>
<dbReference type="InterPro" id="IPR044651">
    <property type="entry name" value="OTSB-like"/>
</dbReference>
<dbReference type="Pfam" id="PF02358">
    <property type="entry name" value="Trehalose_PPase"/>
    <property type="match status" value="1"/>
</dbReference>
<evidence type="ECO:0000256" key="1">
    <source>
        <dbReference type="ARBA" id="ARBA00000500"/>
    </source>
</evidence>
<dbReference type="Proteomes" id="UP000193564">
    <property type="component" value="Unassembled WGS sequence"/>
</dbReference>
<dbReference type="KEGG" id="mdr:MDOR_32400"/>
<dbReference type="Gene3D" id="3.40.50.1000">
    <property type="entry name" value="HAD superfamily/HAD-like"/>
    <property type="match status" value="1"/>
</dbReference>
<dbReference type="NCBIfam" id="TIGR00685">
    <property type="entry name" value="T6PP"/>
    <property type="match status" value="1"/>
</dbReference>